<evidence type="ECO:0000313" key="4">
    <source>
        <dbReference type="Proteomes" id="UP000184447"/>
    </source>
</evidence>
<evidence type="ECO:0000256" key="1">
    <source>
        <dbReference type="ARBA" id="ARBA00002286"/>
    </source>
</evidence>
<feature type="domain" description="Integrase catalytic" evidence="2">
    <location>
        <begin position="99"/>
        <end position="267"/>
    </location>
</feature>
<dbReference type="PROSITE" id="PS50994">
    <property type="entry name" value="INTEGRASE"/>
    <property type="match status" value="1"/>
</dbReference>
<name>A0A1M5XX40_9CLOT</name>
<dbReference type="AlphaFoldDB" id="A0A1M5XX40"/>
<dbReference type="InterPro" id="IPR050900">
    <property type="entry name" value="Transposase_IS3/IS150/IS904"/>
</dbReference>
<organism evidence="3 4">
    <name type="scientific">Clostridium grantii DSM 8605</name>
    <dbReference type="NCBI Taxonomy" id="1121316"/>
    <lineage>
        <taxon>Bacteria</taxon>
        <taxon>Bacillati</taxon>
        <taxon>Bacillota</taxon>
        <taxon>Clostridia</taxon>
        <taxon>Eubacteriales</taxon>
        <taxon>Clostridiaceae</taxon>
        <taxon>Clostridium</taxon>
    </lineage>
</organism>
<dbReference type="SUPFAM" id="SSF53098">
    <property type="entry name" value="Ribonuclease H-like"/>
    <property type="match status" value="1"/>
</dbReference>
<dbReference type="PANTHER" id="PTHR46889:SF4">
    <property type="entry name" value="TRANSPOSASE INSO FOR INSERTION SEQUENCE ELEMENT IS911B-RELATED"/>
    <property type="match status" value="1"/>
</dbReference>
<dbReference type="EMBL" id="FQXM01000038">
    <property type="protein sequence ID" value="SHI03813.1"/>
    <property type="molecule type" value="Genomic_DNA"/>
</dbReference>
<dbReference type="GO" id="GO:0003676">
    <property type="term" value="F:nucleic acid binding"/>
    <property type="evidence" value="ECO:0007669"/>
    <property type="project" value="InterPro"/>
</dbReference>
<dbReference type="InterPro" id="IPR048020">
    <property type="entry name" value="Transpos_IS3"/>
</dbReference>
<evidence type="ECO:0000259" key="2">
    <source>
        <dbReference type="PROSITE" id="PS50994"/>
    </source>
</evidence>
<accession>A0A1M5XX40</accession>
<dbReference type="InterPro" id="IPR025948">
    <property type="entry name" value="HTH-like_dom"/>
</dbReference>
<dbReference type="InterPro" id="IPR036397">
    <property type="entry name" value="RNaseH_sf"/>
</dbReference>
<dbReference type="Pfam" id="PF00665">
    <property type="entry name" value="rve"/>
    <property type="match status" value="1"/>
</dbReference>
<protein>
    <submittedName>
        <fullName evidence="3">HTH-like domain-containing protein</fullName>
    </submittedName>
</protein>
<dbReference type="Gene3D" id="3.30.420.10">
    <property type="entry name" value="Ribonuclease H-like superfamily/Ribonuclease H"/>
    <property type="match status" value="1"/>
</dbReference>
<dbReference type="InterPro" id="IPR001584">
    <property type="entry name" value="Integrase_cat-core"/>
</dbReference>
<gene>
    <name evidence="3" type="ORF">SAMN02745207_03970</name>
</gene>
<dbReference type="PANTHER" id="PTHR46889">
    <property type="entry name" value="TRANSPOSASE INSF FOR INSERTION SEQUENCE IS3B-RELATED"/>
    <property type="match status" value="1"/>
</dbReference>
<dbReference type="Proteomes" id="UP000184447">
    <property type="component" value="Unassembled WGS sequence"/>
</dbReference>
<evidence type="ECO:0000313" key="3">
    <source>
        <dbReference type="EMBL" id="SHI03813.1"/>
    </source>
</evidence>
<sequence>MLKIVKLARSTYYYNLSVEGKEKVKQKGGKPRGYSLDKNNKKICDEEIREYILESIDGDAINYGYRKITYHLRKHYNLTINHKKVYRLCKEMDILKDQRVIKPKIKRTLAANRIITGSNQLWEIDIKYGYIHGEDKFFYLLNLIDIFDRSIIDYHMGLHCEAKDATALIRKCLIRRNLFDSGAEKPVIRTDNGPQFVSYRFKEYCEELGLEHERIPVKTPNKNAHVESFHRIIEDECFKNNEFENYAKAYEFVNDFMEFYNPTEPLL</sequence>
<dbReference type="OrthoDB" id="9781005at2"/>
<dbReference type="NCBIfam" id="NF033516">
    <property type="entry name" value="transpos_IS3"/>
    <property type="match status" value="1"/>
</dbReference>
<comment type="function">
    <text evidence="1">Involved in the transposition of the insertion sequence.</text>
</comment>
<reference evidence="3 4" key="1">
    <citation type="submission" date="2016-11" db="EMBL/GenBank/DDBJ databases">
        <authorList>
            <person name="Jaros S."/>
            <person name="Januszkiewicz K."/>
            <person name="Wedrychowicz H."/>
        </authorList>
    </citation>
    <scope>NUCLEOTIDE SEQUENCE [LARGE SCALE GENOMIC DNA]</scope>
    <source>
        <strain evidence="3 4">DSM 8605</strain>
    </source>
</reference>
<proteinExistence type="predicted"/>
<dbReference type="Pfam" id="PF13276">
    <property type="entry name" value="HTH_21"/>
    <property type="match status" value="1"/>
</dbReference>
<dbReference type="InterPro" id="IPR012337">
    <property type="entry name" value="RNaseH-like_sf"/>
</dbReference>
<dbReference type="RefSeq" id="WP_084133708.1">
    <property type="nucleotide sequence ID" value="NZ_FQXM01000038.1"/>
</dbReference>
<dbReference type="STRING" id="1121316.SAMN02745207_03970"/>
<keyword evidence="4" id="KW-1185">Reference proteome</keyword>
<dbReference type="GO" id="GO:0015074">
    <property type="term" value="P:DNA integration"/>
    <property type="evidence" value="ECO:0007669"/>
    <property type="project" value="InterPro"/>
</dbReference>